<dbReference type="EMBL" id="MUJZ01039039">
    <property type="protein sequence ID" value="OTF76109.1"/>
    <property type="molecule type" value="Genomic_DNA"/>
</dbReference>
<accession>A0A1Y3B5L5</accession>
<comment type="caution">
    <text evidence="2">The sequence shown here is derived from an EMBL/GenBank/DDBJ whole genome shotgun (WGS) entry which is preliminary data.</text>
</comment>
<organism evidence="2 3">
    <name type="scientific">Euroglyphus maynei</name>
    <name type="common">Mayne's house dust mite</name>
    <dbReference type="NCBI Taxonomy" id="6958"/>
    <lineage>
        <taxon>Eukaryota</taxon>
        <taxon>Metazoa</taxon>
        <taxon>Ecdysozoa</taxon>
        <taxon>Arthropoda</taxon>
        <taxon>Chelicerata</taxon>
        <taxon>Arachnida</taxon>
        <taxon>Acari</taxon>
        <taxon>Acariformes</taxon>
        <taxon>Sarcoptiformes</taxon>
        <taxon>Astigmata</taxon>
        <taxon>Psoroptidia</taxon>
        <taxon>Analgoidea</taxon>
        <taxon>Pyroglyphidae</taxon>
        <taxon>Pyroglyphinae</taxon>
        <taxon>Euroglyphus</taxon>
    </lineage>
</organism>
<evidence type="ECO:0000313" key="2">
    <source>
        <dbReference type="EMBL" id="OTF76109.1"/>
    </source>
</evidence>
<proteinExistence type="predicted"/>
<feature type="compositionally biased region" description="Polar residues" evidence="1">
    <location>
        <begin position="90"/>
        <end position="107"/>
    </location>
</feature>
<dbReference type="OrthoDB" id="6514218at2759"/>
<feature type="compositionally biased region" description="Polar residues" evidence="1">
    <location>
        <begin position="62"/>
        <end position="77"/>
    </location>
</feature>
<dbReference type="Proteomes" id="UP000194236">
    <property type="component" value="Unassembled WGS sequence"/>
</dbReference>
<name>A0A1Y3B5L5_EURMA</name>
<evidence type="ECO:0000256" key="1">
    <source>
        <dbReference type="SAM" id="MobiDB-lite"/>
    </source>
</evidence>
<dbReference type="AlphaFoldDB" id="A0A1Y3B5L5"/>
<feature type="region of interest" description="Disordered" evidence="1">
    <location>
        <begin position="60"/>
        <end position="119"/>
    </location>
</feature>
<keyword evidence="3" id="KW-1185">Reference proteome</keyword>
<sequence>MSQSIHTTVDPIRVAFSELVNVTVSALDSISSTTEPSVLPEPIQDANLIENDDDSELFERSGSISTMNENGNSQSRFDNVHHQDHLLAHSMNQPQPIHHLSSNHQQPPQVPRPPTSGWVQAMPTNHQPQQFNHQPLIHLSQPIMMQPQQHP</sequence>
<feature type="compositionally biased region" description="Basic and acidic residues" evidence="1">
    <location>
        <begin position="78"/>
        <end position="87"/>
    </location>
</feature>
<gene>
    <name evidence="2" type="ORF">BLA29_009164</name>
</gene>
<protein>
    <submittedName>
        <fullName evidence="2">Uncharacterized protein</fullName>
    </submittedName>
</protein>
<reference evidence="2 3" key="1">
    <citation type="submission" date="2017-03" db="EMBL/GenBank/DDBJ databases">
        <title>Genome Survey of Euroglyphus maynei.</title>
        <authorList>
            <person name="Arlian L.G."/>
            <person name="Morgan M.S."/>
            <person name="Rider S.D."/>
        </authorList>
    </citation>
    <scope>NUCLEOTIDE SEQUENCE [LARGE SCALE GENOMIC DNA]</scope>
    <source>
        <strain evidence="2">Arlian Lab</strain>
        <tissue evidence="2">Whole body</tissue>
    </source>
</reference>
<evidence type="ECO:0000313" key="3">
    <source>
        <dbReference type="Proteomes" id="UP000194236"/>
    </source>
</evidence>